<organism evidence="1 3">
    <name type="scientific">Pyrococcus abyssi (strain GE5 / Orsay)</name>
    <dbReference type="NCBI Taxonomy" id="272844"/>
    <lineage>
        <taxon>Archaea</taxon>
        <taxon>Methanobacteriati</taxon>
        <taxon>Methanobacteriota</taxon>
        <taxon>Thermococci</taxon>
        <taxon>Thermococcales</taxon>
        <taxon>Thermococcaceae</taxon>
        <taxon>Pyrococcus</taxon>
    </lineage>
</organism>
<name>Q9V1D0_PYRAB</name>
<dbReference type="AlphaFoldDB" id="Q9V1D0"/>
<sequence length="366" mass="41110">MRRLLGVLVAMLVALSIASIPAVSAQETQTTTNSNVVILVSNNEADLTLAEKIAELINAQVVITPWGLYNESVLEEILSLNPELVLIIGGPIAVPPVYEDMLRNDFNITVIRAGGNDRAETCERALNVIREKFPQALGNVTIVVVHGWDYPALMEAMKEKGIVPLIVKNTSIDVRNFRKVMLLWSENYRRFMERFRERLGNGTKLIEVNVTADMAERAINIAQERLELAKKVVENSTLGNPERLLAEAEKKLELAKEAYKDGKYGAALGLAVASKRISDVIIRSATEKTHEKFRKVNVRLKVELRILHRVLERLRNRGVDVSLEEKMLVQAERALKNGNVLLAKGLILQIHKELRKKIHKSRGERP</sequence>
<dbReference type="EMBL" id="AJ248284">
    <property type="protein sequence ID" value="CAB49419.1"/>
    <property type="molecule type" value="Genomic_DNA"/>
</dbReference>
<evidence type="ECO:0000313" key="2">
    <source>
        <dbReference type="EMBL" id="CCE69886.1"/>
    </source>
</evidence>
<dbReference type="Proteomes" id="UP000009139">
    <property type="component" value="Chromosome"/>
</dbReference>
<reference evidence="2 4" key="5">
    <citation type="journal article" date="2012" name="Curr. Microbiol.">
        <title>Re-annotation of two hyperthermophilic archaea Pyrococcus abyssi GE5 and Pyrococcus furiosus DSM 3638.</title>
        <authorList>
            <person name="Gao J."/>
            <person name="Wang J."/>
        </authorList>
    </citation>
    <scope>GENOME REANNOTATION</scope>
    <source>
        <strain evidence="2">GE5</strain>
        <strain evidence="4">GE5 / Orsay</strain>
    </source>
</reference>
<reference evidence="1" key="3">
    <citation type="journal article" date="2001" name="Genome Res.">
        <title>Genome evolution at the genus level: comparison of three complete genomes of hyperthermophilic archaea.</title>
        <authorList>
            <person name="Lecompte O."/>
            <person name="Ripp R."/>
            <person name="Puzos-Barbe V."/>
            <person name="Duprat S."/>
            <person name="Heilig R."/>
            <person name="Dietrich J."/>
            <person name="Thierry J.C."/>
            <person name="Poch O."/>
        </authorList>
    </citation>
    <scope>NUCLEOTIDE SEQUENCE</scope>
    <source>
        <strain evidence="1">Orsay</strain>
    </source>
</reference>
<accession>Q9V1D0</accession>
<dbReference type="EMBL" id="HE613800">
    <property type="protein sequence ID" value="CCE69886.1"/>
    <property type="molecule type" value="Genomic_DNA"/>
</dbReference>
<dbReference type="PATRIC" id="fig|272844.11.peg.532"/>
<proteinExistence type="predicted"/>
<gene>
    <name evidence="1" type="ordered locus">PAB0336</name>
</gene>
<protein>
    <recommendedName>
        <fullName evidence="5">Cell wall-binding repeat 2 family protein</fullName>
    </recommendedName>
</protein>
<dbReference type="Proteomes" id="UP000000810">
    <property type="component" value="Chromosome"/>
</dbReference>
<dbReference type="RefSeq" id="WP_010867621.1">
    <property type="nucleotide sequence ID" value="NC_000868.1"/>
</dbReference>
<dbReference type="eggNOG" id="arCOG00388">
    <property type="taxonomic scope" value="Archaea"/>
</dbReference>
<evidence type="ECO:0000313" key="1">
    <source>
        <dbReference type="EMBL" id="CAB49419.1"/>
    </source>
</evidence>
<evidence type="ECO:0000313" key="4">
    <source>
        <dbReference type="Proteomes" id="UP000009139"/>
    </source>
</evidence>
<evidence type="ECO:0000313" key="3">
    <source>
        <dbReference type="Proteomes" id="UP000000810"/>
    </source>
</evidence>
<dbReference type="Gene3D" id="3.40.50.12090">
    <property type="match status" value="1"/>
</dbReference>
<dbReference type="OrthoDB" id="86217at2157"/>
<reference evidence="1" key="2">
    <citation type="journal article" date="2000" name="J. Mol. Biol.">
        <title>Archaeal homologs of eukaryotic methylation guide small nucleolar RNAs: lessons from the Pyrococcus genomes.</title>
        <authorList>
            <person name="Gaspin C."/>
            <person name="Cavaille J."/>
            <person name="Erauso G."/>
        </authorList>
    </citation>
    <scope>NUCLEOTIDE SEQUENCE</scope>
    <source>
        <strain evidence="1">Orsay</strain>
    </source>
</reference>
<dbReference type="HOGENOM" id="CLU_054697_2_0_2"/>
<dbReference type="KEGG" id="pab:PAB0336"/>
<reference evidence="1 3" key="4">
    <citation type="journal article" date="2003" name="Mol. Microbiol.">
        <title>An integrated analysis of the genome of the hyperthermophilic archaeon Pyrococcus abyssi.</title>
        <authorList>
            <person name="Cohen G."/>
            <person name="Barbe V."/>
            <person name="Flament D."/>
            <person name="Galperin M."/>
            <person name="Heilig R."/>
            <person name="Ripp R."/>
            <person name="Lecompte O."/>
            <person name="Prieur D."/>
            <person name="Poch O."/>
            <person name="Quellerou J."/>
            <person name="Thierry J.C."/>
            <person name="Van der Oost J."/>
            <person name="Weissenbach J."/>
            <person name="Zivanovic Y."/>
            <person name="Forterre P."/>
        </authorList>
    </citation>
    <scope>NUCLEOTIDE SEQUENCE [LARGE SCALE GENOMIC DNA]</scope>
    <source>
        <strain evidence="3">GE5 / Orsay</strain>
        <strain evidence="1">Orsay</strain>
    </source>
</reference>
<keyword evidence="3" id="KW-1185">Reference proteome</keyword>
<evidence type="ECO:0008006" key="5">
    <source>
        <dbReference type="Google" id="ProtNLM"/>
    </source>
</evidence>
<dbReference type="PIR" id="D75167">
    <property type="entry name" value="D75167"/>
</dbReference>
<reference evidence="1" key="1">
    <citation type="submission" date="1999-07" db="EMBL/GenBank/DDBJ databases">
        <authorList>
            <person name="Genoscope"/>
        </authorList>
    </citation>
    <scope>NUCLEOTIDE SEQUENCE</scope>
    <source>
        <strain evidence="1">Orsay</strain>
    </source>
</reference>
<dbReference type="STRING" id="272844.PAB0336"/>